<dbReference type="PROSITE" id="PS50011">
    <property type="entry name" value="PROTEIN_KINASE_DOM"/>
    <property type="match status" value="1"/>
</dbReference>
<dbReference type="InterPro" id="IPR008266">
    <property type="entry name" value="Tyr_kinase_AS"/>
</dbReference>
<dbReference type="Gene3D" id="1.10.510.10">
    <property type="entry name" value="Transferase(Phosphotransferase) domain 1"/>
    <property type="match status" value="1"/>
</dbReference>
<dbReference type="SUPFAM" id="SSF52058">
    <property type="entry name" value="L domain-like"/>
    <property type="match status" value="1"/>
</dbReference>
<dbReference type="AlphaFoldDB" id="C3YBM2"/>
<dbReference type="PANTHER" id="PTHR24416">
    <property type="entry name" value="TYROSINE-PROTEIN KINASE RECEPTOR"/>
    <property type="match status" value="1"/>
</dbReference>
<dbReference type="SUPFAM" id="SSF56112">
    <property type="entry name" value="Protein kinase-like (PK-like)"/>
    <property type="match status" value="1"/>
</dbReference>
<reference evidence="11" key="1">
    <citation type="journal article" date="2008" name="Nature">
        <title>The amphioxus genome and the evolution of the chordate karyotype.</title>
        <authorList>
            <consortium name="US DOE Joint Genome Institute (JGI-PGF)"/>
            <person name="Putnam N.H."/>
            <person name="Butts T."/>
            <person name="Ferrier D.E.K."/>
            <person name="Furlong R.F."/>
            <person name="Hellsten U."/>
            <person name="Kawashima T."/>
            <person name="Robinson-Rechavi M."/>
            <person name="Shoguchi E."/>
            <person name="Terry A."/>
            <person name="Yu J.-K."/>
            <person name="Benito-Gutierrez E.L."/>
            <person name="Dubchak I."/>
            <person name="Garcia-Fernandez J."/>
            <person name="Gibson-Brown J.J."/>
            <person name="Grigoriev I.V."/>
            <person name="Horton A.C."/>
            <person name="de Jong P.J."/>
            <person name="Jurka J."/>
            <person name="Kapitonov V.V."/>
            <person name="Kohara Y."/>
            <person name="Kuroki Y."/>
            <person name="Lindquist E."/>
            <person name="Lucas S."/>
            <person name="Osoegawa K."/>
            <person name="Pennacchio L.A."/>
            <person name="Salamov A.A."/>
            <person name="Satou Y."/>
            <person name="Sauka-Spengler T."/>
            <person name="Schmutz J."/>
            <person name="Shin-I T."/>
            <person name="Toyoda A."/>
            <person name="Bronner-Fraser M."/>
            <person name="Fujiyama A."/>
            <person name="Holland L.Z."/>
            <person name="Holland P.W.H."/>
            <person name="Satoh N."/>
            <person name="Rokhsar D.S."/>
        </authorList>
    </citation>
    <scope>NUCLEOTIDE SEQUENCE [LARGE SCALE GENOMIC DNA]</scope>
    <source>
        <strain evidence="11">S238N-H82</strain>
        <tissue evidence="11">Testes</tissue>
    </source>
</reference>
<dbReference type="Gene3D" id="3.30.200.20">
    <property type="entry name" value="Phosphorylase Kinase, domain 1"/>
    <property type="match status" value="1"/>
</dbReference>
<keyword evidence="3" id="KW-0677">Repeat</keyword>
<keyword evidence="9" id="KW-0812">Transmembrane</keyword>
<dbReference type="GO" id="GO:0004713">
    <property type="term" value="F:protein tyrosine kinase activity"/>
    <property type="evidence" value="ECO:0007669"/>
    <property type="project" value="UniProtKB-KW"/>
</dbReference>
<dbReference type="GO" id="GO:0005524">
    <property type="term" value="F:ATP binding"/>
    <property type="evidence" value="ECO:0007669"/>
    <property type="project" value="UniProtKB-KW"/>
</dbReference>
<evidence type="ECO:0000256" key="2">
    <source>
        <dbReference type="ARBA" id="ARBA00022679"/>
    </source>
</evidence>
<dbReference type="InParanoid" id="C3YBM2"/>
<dbReference type="Gene3D" id="3.80.10.10">
    <property type="entry name" value="Ribonuclease Inhibitor"/>
    <property type="match status" value="1"/>
</dbReference>
<evidence type="ECO:0000256" key="4">
    <source>
        <dbReference type="ARBA" id="ARBA00022741"/>
    </source>
</evidence>
<evidence type="ECO:0000256" key="6">
    <source>
        <dbReference type="ARBA" id="ARBA00022840"/>
    </source>
</evidence>
<dbReference type="Pfam" id="PF13855">
    <property type="entry name" value="LRR_8"/>
    <property type="match status" value="1"/>
</dbReference>
<evidence type="ECO:0000256" key="5">
    <source>
        <dbReference type="ARBA" id="ARBA00022777"/>
    </source>
</evidence>
<dbReference type="PANTHER" id="PTHR24416:SF620">
    <property type="entry name" value="TYROSINE-PROTEIN KINASE RECEPTOR TORSO"/>
    <property type="match status" value="1"/>
</dbReference>
<dbReference type="PROSITE" id="PS00109">
    <property type="entry name" value="PROTEIN_KINASE_TYR"/>
    <property type="match status" value="1"/>
</dbReference>
<evidence type="ECO:0000256" key="1">
    <source>
        <dbReference type="ARBA" id="ARBA00022614"/>
    </source>
</evidence>
<proteinExistence type="predicted"/>
<protein>
    <recommendedName>
        <fullName evidence="10">Protein kinase domain-containing protein</fullName>
    </recommendedName>
</protein>
<dbReference type="CDD" id="cd00192">
    <property type="entry name" value="PTKc"/>
    <property type="match status" value="1"/>
</dbReference>
<feature type="compositionally biased region" description="Polar residues" evidence="8">
    <location>
        <begin position="1162"/>
        <end position="1193"/>
    </location>
</feature>
<dbReference type="InterPro" id="IPR032675">
    <property type="entry name" value="LRR_dom_sf"/>
</dbReference>
<feature type="compositionally biased region" description="Low complexity" evidence="8">
    <location>
        <begin position="1194"/>
        <end position="1212"/>
    </location>
</feature>
<accession>C3YBM2</accession>
<keyword evidence="6" id="KW-0067">ATP-binding</keyword>
<keyword evidence="1" id="KW-0433">Leucine-rich repeat</keyword>
<feature type="domain" description="Protein kinase" evidence="10">
    <location>
        <begin position="867"/>
        <end position="1152"/>
    </location>
</feature>
<evidence type="ECO:0000256" key="3">
    <source>
        <dbReference type="ARBA" id="ARBA00022737"/>
    </source>
</evidence>
<dbReference type="InterPro" id="IPR011009">
    <property type="entry name" value="Kinase-like_dom_sf"/>
</dbReference>
<feature type="region of interest" description="Disordered" evidence="8">
    <location>
        <begin position="665"/>
        <end position="684"/>
    </location>
</feature>
<dbReference type="InterPro" id="IPR001245">
    <property type="entry name" value="Ser-Thr/Tyr_kinase_cat_dom"/>
</dbReference>
<dbReference type="InterPro" id="IPR003591">
    <property type="entry name" value="Leu-rich_rpt_typical-subtyp"/>
</dbReference>
<keyword evidence="2" id="KW-0808">Transferase</keyword>
<dbReference type="InterPro" id="IPR001611">
    <property type="entry name" value="Leu-rich_rpt"/>
</dbReference>
<feature type="region of interest" description="Disordered" evidence="8">
    <location>
        <begin position="1162"/>
        <end position="1220"/>
    </location>
</feature>
<dbReference type="eggNOG" id="KOG0200">
    <property type="taxonomic scope" value="Eukaryota"/>
</dbReference>
<dbReference type="Pfam" id="PF07714">
    <property type="entry name" value="PK_Tyr_Ser-Thr"/>
    <property type="match status" value="1"/>
</dbReference>
<evidence type="ECO:0000256" key="9">
    <source>
        <dbReference type="SAM" id="Phobius"/>
    </source>
</evidence>
<dbReference type="InterPro" id="IPR000719">
    <property type="entry name" value="Prot_kinase_dom"/>
</dbReference>
<evidence type="ECO:0000256" key="7">
    <source>
        <dbReference type="ARBA" id="ARBA00023137"/>
    </source>
</evidence>
<dbReference type="SMART" id="SM00369">
    <property type="entry name" value="LRR_TYP"/>
    <property type="match status" value="4"/>
</dbReference>
<feature type="region of interest" description="Disordered" evidence="8">
    <location>
        <begin position="554"/>
        <end position="573"/>
    </location>
</feature>
<feature type="non-terminal residue" evidence="11">
    <location>
        <position position="1220"/>
    </location>
</feature>
<organism>
    <name type="scientific">Branchiostoma floridae</name>
    <name type="common">Florida lancelet</name>
    <name type="synonym">Amphioxus</name>
    <dbReference type="NCBI Taxonomy" id="7739"/>
    <lineage>
        <taxon>Eukaryota</taxon>
        <taxon>Metazoa</taxon>
        <taxon>Chordata</taxon>
        <taxon>Cephalochordata</taxon>
        <taxon>Leptocardii</taxon>
        <taxon>Amphioxiformes</taxon>
        <taxon>Branchiostomatidae</taxon>
        <taxon>Branchiostoma</taxon>
    </lineage>
</organism>
<dbReference type="EMBL" id="GG666497">
    <property type="protein sequence ID" value="EEN62379.1"/>
    <property type="molecule type" value="Genomic_DNA"/>
</dbReference>
<evidence type="ECO:0000256" key="8">
    <source>
        <dbReference type="SAM" id="MobiDB-lite"/>
    </source>
</evidence>
<dbReference type="eggNOG" id="KOG0619">
    <property type="taxonomic scope" value="Eukaryota"/>
</dbReference>
<sequence length="1220" mass="137790">MERAGREYVSTHVTRRVAQGVSIHDVVCTPRLAVSGNVHRSLRKWNRLLAVFRAVPVETQHPCRTRPWWTGGATSVAVQKLRPPQQAKILQYLALIRCGITDLEEGIWAGFPGLQFLQLDFNNLTYVKKTWFDSLKSPTSFWTLSLSHNNINGMESKCFHKLTSLQTLLLDSNSLQSIQPSWFHNLKDLGKLSLESNSIAFIPPQAFKSLSRLGALDLSRNLLTCLSREAIEGLDRLHTLVLIGNGLLALDDSVYVTMGWQLDYQHNRLYGHRIAVRVNEVLFCITEVGPQRQSYYVQMQHDTHTQAARPSFEPSIRCDLLYSVGQMKYSLPLVIISVNTESDKHAKNMTHLCECVQENISLVKVALRGDITLQIVPMSVDRSCNPQIVAIVLSDAISDENRTTLYADRHSNNVRAFGHEEMTNVTCLVNTWEETYQHVFTTPLSSTPDDTVCTEKTQASRIGSSALDGTLCSGDGVTLTTREPKIKTTELTLHQTNPSTNGTVKEKSTRVVIITVVVLGVVLVALFVMYVIRRQRCCSRGDQAAQAAGYLAGAHGTAPSQSSSSCDDPQYSVIPDEYYNQQNTEISTTPQTDNDYSQIPDEYYNYYNTRPGAQHPYWEIPDEYYNYYNTRPGAQPPYWEIPDEYYNRYNTFPPTRRAVASEVALPSSTRQGGKHPSYDTAPQVWRDPQNYQIPARGRPTNIRAREMPGNGNSLHRYMGLIGNYKYKKRRLSYPLTLRVPEEYENYSTGFTATSTTAEVALPSSTRLGGKHPSYDTAPQVWRDPQNYQIPASGRNTNIRSQKMHKKDNSLHRYMGLIGNKYNRRRLSYLLTLRVPQEDKDYSVIFNTAAAEVVLPSSNRVGGKHPSYSTAPQVWRDPQNYQIPARGRPTNIRAPLLFLLHICNTPTENASEDDKLGFLEEIRAVVDLGVHKNLLGMINCCTVVRDHLYLITEFMPYGDLKSFLRTCRKEENSDGYLQPQDDIYNFEVMQMYQVARQIARGMDHIARSRYVHGDLAARNVLVGKRLKVKISDFGLAEDIYSRGYRRQDRLRKIPLKWMAPERLEGGEVYTAQSDVWSFGIVLYEICTLGGDPYPGLAVNDLKDRLQAGFRMPQPEDCPDAMYDIMMQCWRWHSTERPSFRSLEDKIDKNLAFYGPEYARTAQSSTVQLECTDPSTTSQPSTGIPPSTDPSATDQPSTGIPPSTDPSTTTQPLTGIPPSTDS</sequence>
<name>C3YBM2_BRAFL</name>
<keyword evidence="7" id="KW-0829">Tyrosine-protein kinase</keyword>
<keyword evidence="9" id="KW-1133">Transmembrane helix</keyword>
<keyword evidence="4" id="KW-0547">Nucleotide-binding</keyword>
<keyword evidence="5" id="KW-0418">Kinase</keyword>
<dbReference type="PRINTS" id="PR00109">
    <property type="entry name" value="TYRKINASE"/>
</dbReference>
<evidence type="ECO:0000313" key="11">
    <source>
        <dbReference type="EMBL" id="EEN62379.1"/>
    </source>
</evidence>
<keyword evidence="9" id="KW-0472">Membrane</keyword>
<dbReference type="FunFam" id="1.10.510.10:FF:000554">
    <property type="entry name" value="Predicted protein"/>
    <property type="match status" value="1"/>
</dbReference>
<feature type="transmembrane region" description="Helical" evidence="9">
    <location>
        <begin position="511"/>
        <end position="532"/>
    </location>
</feature>
<feature type="compositionally biased region" description="Low complexity" evidence="8">
    <location>
        <begin position="554"/>
        <end position="572"/>
    </location>
</feature>
<dbReference type="InterPro" id="IPR050122">
    <property type="entry name" value="RTK"/>
</dbReference>
<gene>
    <name evidence="11" type="ORF">BRAFLDRAFT_67613</name>
</gene>
<evidence type="ECO:0000259" key="10">
    <source>
        <dbReference type="PROSITE" id="PS50011"/>
    </source>
</evidence>